<dbReference type="InterPro" id="IPR012877">
    <property type="entry name" value="Dhs-27"/>
</dbReference>
<reference evidence="2" key="1">
    <citation type="submission" date="2007-07" db="EMBL/GenBank/DDBJ databases">
        <title>PCAP assembly of the Caenorhabditis remanei genome.</title>
        <authorList>
            <consortium name="The Caenorhabditis remanei Sequencing Consortium"/>
            <person name="Wilson R.K."/>
        </authorList>
    </citation>
    <scope>NUCLEOTIDE SEQUENCE [LARGE SCALE GENOMIC DNA]</scope>
    <source>
        <strain evidence="2">PB4641</strain>
    </source>
</reference>
<organism evidence="3">
    <name type="scientific">Caenorhabditis remanei</name>
    <name type="common">Caenorhabditis vulgaris</name>
    <dbReference type="NCBI Taxonomy" id="31234"/>
    <lineage>
        <taxon>Eukaryota</taxon>
        <taxon>Metazoa</taxon>
        <taxon>Ecdysozoa</taxon>
        <taxon>Nematoda</taxon>
        <taxon>Chromadorea</taxon>
        <taxon>Rhabditida</taxon>
        <taxon>Rhabditina</taxon>
        <taxon>Rhabditomorpha</taxon>
        <taxon>Rhabditoidea</taxon>
        <taxon>Rhabditidae</taxon>
        <taxon>Peloderinae</taxon>
        <taxon>Caenorhabditis</taxon>
    </lineage>
</organism>
<keyword evidence="3" id="KW-1185">Reference proteome</keyword>
<dbReference type="OrthoDB" id="8250698at2759"/>
<dbReference type="OMA" id="WINVEEG"/>
<dbReference type="SUPFAM" id="SSF56112">
    <property type="entry name" value="Protein kinase-like (PK-like)"/>
    <property type="match status" value="2"/>
</dbReference>
<feature type="domain" description="CHK kinase-like" evidence="1">
    <location>
        <begin position="152"/>
        <end position="342"/>
    </location>
</feature>
<dbReference type="InterPro" id="IPR015897">
    <property type="entry name" value="CHK_kinase-like"/>
</dbReference>
<accession>E3MDA6</accession>
<sequence>MSLYEAADGILETHVTWEDVEKSMQQSLGTHAKFGENRKVTNISDMKGFMSRIAMVEPDWINVEEGKTLPHKFAVKISTQIALLALSKVLMFDGEGGFGEEKLKKLGVVTRECHNREVDSYKLLKRFNHPDIPYLKVYAMKKFSDEHDLKGFLIMEFVPNIYSPGMHVPIPADELVTLIRGISTFSALSEFLSPEEKKFAGGSDYLERMFKEIFTSDSLKTHFSKMYEVFGEEKHKQVDKLVDAFIHYESLLKKYSEISELLGHKLVFNHGDLWQSNMIHTKDEDGKMKLVAMIDWQSTSILPPGLDTSRLMMGCLSTEDRREKGPELLRLYHQTFTEVHGQELFSFEELQDSYNLHFPMAAMLIIPGSISFMANGEMTENEKEETLQKVTALMEDVLEVHKLNLKKFPEFMRGFMSRIALVEPDWQNVEEGKELPQKFALKVILRKIIFRITNLHFQISSQLALITLSKMMNFEGGEGFGAEKLAKFSTLTRECHNREVEIYKHLIKFNHPDIPYTKVYSLKPFDDNEDLKGYMILEFIPNIHTLEMYQSIPADDLLPLVRGIATFSALAESLSPEETKLVIDRDYLELMFKEFFNETELTKKFENIRKLFEEDHPENAKKLIEAFQHYKELVPRYTKISEILGFKLVLNHGDLWQSNMIYSKNKDGELELKAMIDWQAVARMPPGLDLSRLLLGCLSVKDRRERGQELLKCYHETFTSVHGKELFSFHELQDCYNLHAPMMGMLLVPELYMFIDSVKILEEEKVAARKEARAKIVAIMEDVIEIHEQNLKNYEDFMRI</sequence>
<evidence type="ECO:0000313" key="3">
    <source>
        <dbReference type="Proteomes" id="UP000008281"/>
    </source>
</evidence>
<dbReference type="FunCoup" id="E3MDA6">
    <property type="interactions" value="8"/>
</dbReference>
<dbReference type="InterPro" id="IPR011009">
    <property type="entry name" value="Kinase-like_dom_sf"/>
</dbReference>
<dbReference type="STRING" id="31234.E3MDA6"/>
<proteinExistence type="predicted"/>
<dbReference type="GeneID" id="9807257"/>
<dbReference type="HOGENOM" id="CLU_010718_4_0_1"/>
<dbReference type="AlphaFoldDB" id="E3MDA6"/>
<gene>
    <name evidence="2" type="ORF">CRE_19679</name>
</gene>
<dbReference type="eggNOG" id="ENOG502QVFS">
    <property type="taxonomic scope" value="Eukaryota"/>
</dbReference>
<dbReference type="CTD" id="9807257"/>
<dbReference type="Pfam" id="PF07914">
    <property type="entry name" value="DUF1679"/>
    <property type="match status" value="2"/>
</dbReference>
<dbReference type="InterPro" id="IPR052961">
    <property type="entry name" value="Oxido-Kinase-like_Enzymes"/>
</dbReference>
<dbReference type="SMART" id="SM00587">
    <property type="entry name" value="CHK"/>
    <property type="match status" value="2"/>
</dbReference>
<dbReference type="PANTHER" id="PTHR23020:SF7">
    <property type="entry name" value="CHK DOMAIN-CONTAINING PROTEIN-RELATED"/>
    <property type="match status" value="1"/>
</dbReference>
<dbReference type="RefSeq" id="XP_003105862.2">
    <property type="nucleotide sequence ID" value="XM_003105814.2"/>
</dbReference>
<evidence type="ECO:0000259" key="1">
    <source>
        <dbReference type="SMART" id="SM00587"/>
    </source>
</evidence>
<dbReference type="KEGG" id="crq:GCK72_017062"/>
<dbReference type="PANTHER" id="PTHR23020">
    <property type="entry name" value="UNCHARACTERIZED NUCLEAR HORMONE RECEPTOR-RELATED"/>
    <property type="match status" value="1"/>
</dbReference>
<evidence type="ECO:0000313" key="2">
    <source>
        <dbReference type="EMBL" id="EFO98870.1"/>
    </source>
</evidence>
<name>E3MDA6_CAERE</name>
<dbReference type="InParanoid" id="E3MDA6"/>
<protein>
    <recommendedName>
        <fullName evidence="1">CHK kinase-like domain-containing protein</fullName>
    </recommendedName>
</protein>
<dbReference type="Proteomes" id="UP000008281">
    <property type="component" value="Unassembled WGS sequence"/>
</dbReference>
<feature type="domain" description="CHK kinase-like" evidence="1">
    <location>
        <begin position="534"/>
        <end position="724"/>
    </location>
</feature>
<dbReference type="EMBL" id="DS268436">
    <property type="protein sequence ID" value="EFO98870.1"/>
    <property type="molecule type" value="Genomic_DNA"/>
</dbReference>
<dbReference type="Gene3D" id="3.90.1200.10">
    <property type="match status" value="2"/>
</dbReference>